<dbReference type="Pfam" id="PF13187">
    <property type="entry name" value="Fer4_9"/>
    <property type="match status" value="1"/>
</dbReference>
<dbReference type="SUPFAM" id="SSF54862">
    <property type="entry name" value="4Fe-4S ferredoxins"/>
    <property type="match status" value="1"/>
</dbReference>
<dbReference type="EMBL" id="JAAAMJ010000001">
    <property type="protein sequence ID" value="NDV85337.1"/>
    <property type="molecule type" value="Genomic_DNA"/>
</dbReference>
<keyword evidence="2" id="KW-0479">Metal-binding</keyword>
<keyword evidence="7" id="KW-1185">Reference proteome</keyword>
<dbReference type="PROSITE" id="PS00198">
    <property type="entry name" value="4FE4S_FER_1"/>
    <property type="match status" value="3"/>
</dbReference>
<feature type="domain" description="4Fe-4S ferredoxin-type" evidence="5">
    <location>
        <begin position="457"/>
        <end position="486"/>
    </location>
</feature>
<evidence type="ECO:0000259" key="5">
    <source>
        <dbReference type="PROSITE" id="PS51379"/>
    </source>
</evidence>
<dbReference type="PANTHER" id="PTHR43687:SF4">
    <property type="entry name" value="BLR5484 PROTEIN"/>
    <property type="match status" value="1"/>
</dbReference>
<keyword evidence="1" id="KW-0004">4Fe-4S</keyword>
<evidence type="ECO:0000256" key="4">
    <source>
        <dbReference type="ARBA" id="ARBA00023014"/>
    </source>
</evidence>
<dbReference type="PANTHER" id="PTHR43687">
    <property type="entry name" value="ADENYLYLSULFATE REDUCTASE, BETA SUBUNIT"/>
    <property type="match status" value="1"/>
</dbReference>
<dbReference type="Pfam" id="PF12838">
    <property type="entry name" value="Fer4_7"/>
    <property type="match status" value="1"/>
</dbReference>
<dbReference type="InterPro" id="IPR017896">
    <property type="entry name" value="4Fe4S_Fe-S-bd"/>
</dbReference>
<feature type="domain" description="4Fe-4S ferredoxin-type" evidence="5">
    <location>
        <begin position="218"/>
        <end position="247"/>
    </location>
</feature>
<keyword evidence="4" id="KW-0411">Iron-sulfur</keyword>
<comment type="caution">
    <text evidence="6">The sequence shown here is derived from an EMBL/GenBank/DDBJ whole genome shotgun (WGS) entry which is preliminary data.</text>
</comment>
<feature type="domain" description="4Fe-4S ferredoxin-type" evidence="5">
    <location>
        <begin position="426"/>
        <end position="455"/>
    </location>
</feature>
<keyword evidence="3" id="KW-0408">Iron</keyword>
<dbReference type="PROSITE" id="PS51379">
    <property type="entry name" value="4FE4S_FER_2"/>
    <property type="match status" value="3"/>
</dbReference>
<organism evidence="6 7">
    <name type="scientific">Aurantimonas aggregata</name>
    <dbReference type="NCBI Taxonomy" id="2047720"/>
    <lineage>
        <taxon>Bacteria</taxon>
        <taxon>Pseudomonadati</taxon>
        <taxon>Pseudomonadota</taxon>
        <taxon>Alphaproteobacteria</taxon>
        <taxon>Hyphomicrobiales</taxon>
        <taxon>Aurantimonadaceae</taxon>
        <taxon>Aurantimonas</taxon>
    </lineage>
</organism>
<accession>A0A6L9MC50</accession>
<evidence type="ECO:0000256" key="3">
    <source>
        <dbReference type="ARBA" id="ARBA00023004"/>
    </source>
</evidence>
<dbReference type="InterPro" id="IPR050572">
    <property type="entry name" value="Fe-S_Ferredoxin"/>
</dbReference>
<protein>
    <submittedName>
        <fullName evidence="6">4Fe-4S dicluster domain-containing protein</fullName>
    </submittedName>
</protein>
<evidence type="ECO:0000256" key="1">
    <source>
        <dbReference type="ARBA" id="ARBA00022485"/>
    </source>
</evidence>
<dbReference type="GO" id="GO:0051539">
    <property type="term" value="F:4 iron, 4 sulfur cluster binding"/>
    <property type="evidence" value="ECO:0007669"/>
    <property type="project" value="UniProtKB-KW"/>
</dbReference>
<gene>
    <name evidence="6" type="ORF">GTW51_01335</name>
</gene>
<proteinExistence type="predicted"/>
<evidence type="ECO:0000313" key="7">
    <source>
        <dbReference type="Proteomes" id="UP000476332"/>
    </source>
</evidence>
<sequence>METLRTVTITEADVIPRDIARSALSALTLPEPPLLSLHSDGVVLIYGRDMRAIEAGQRLAETLDVTVLLSDTTTITIPAPLPFPVARGCVASATGHFGAYEVVVDGFAPPRPAADGGVAFGVLRDGAVSRCDLILDLSGEAPLFPAHEARDGYLKADPLVAEAVSAKIAEAGELVGEFDKPVYVAYRKELCAHSRSGITGCTRCLDACAMEAITPAGDHVTIDAHVCAGCGNCAAVCPTGAATYTLPTVDVQLDRLRTLLLEYRAAGGRDAVVLFHDGYVGGPLIEAIGDALAPNVLPFPVNEIKQIGLESLAAALAYGASAVRILARREPRNGIVTLGATVALAADAAKALGYGDGACGIVHADEPAEVLFGLAQQPLGTPSPEPASFKPVGTKRGLLELSLGMLHQVAPAPVPVVALPAGAPFGAVDVDVDGCTLCHSCVTACPTGALSAGEDRPMLRFLESACVQCGLCEATCPEDVITLRPQLDFAAWASPRKTLKEEEPFCCINCAKPFGTKSTIERVIAKLEGSHWMFSGENARRLDAIRMCEDCRVEAVLNEGIDPYAGAQRPRTRTADDYKTDPVQ</sequence>
<dbReference type="AlphaFoldDB" id="A0A6L9MC50"/>
<evidence type="ECO:0000313" key="6">
    <source>
        <dbReference type="EMBL" id="NDV85337.1"/>
    </source>
</evidence>
<reference evidence="6 7" key="1">
    <citation type="submission" date="2020-01" db="EMBL/GenBank/DDBJ databases">
        <title>Genomes of bacteria type strains.</title>
        <authorList>
            <person name="Chen J."/>
            <person name="Zhu S."/>
            <person name="Chen J."/>
        </authorList>
    </citation>
    <scope>NUCLEOTIDE SEQUENCE [LARGE SCALE GENOMIC DNA]</scope>
    <source>
        <strain evidence="6 7">KCTC 52919</strain>
    </source>
</reference>
<dbReference type="InterPro" id="IPR017900">
    <property type="entry name" value="4Fe4S_Fe_S_CS"/>
</dbReference>
<dbReference type="GO" id="GO:0046872">
    <property type="term" value="F:metal ion binding"/>
    <property type="evidence" value="ECO:0007669"/>
    <property type="project" value="UniProtKB-KW"/>
</dbReference>
<dbReference type="Gene3D" id="3.30.70.20">
    <property type="match status" value="2"/>
</dbReference>
<name>A0A6L9MC50_9HYPH</name>
<dbReference type="Proteomes" id="UP000476332">
    <property type="component" value="Unassembled WGS sequence"/>
</dbReference>
<evidence type="ECO:0000256" key="2">
    <source>
        <dbReference type="ARBA" id="ARBA00022723"/>
    </source>
</evidence>